<keyword evidence="3 7" id="KW-0418">Kinase</keyword>
<dbReference type="SUPFAM" id="SSF56112">
    <property type="entry name" value="Protein kinase-like (PK-like)"/>
    <property type="match status" value="1"/>
</dbReference>
<feature type="domain" description="Protein kinase" evidence="6">
    <location>
        <begin position="67"/>
        <end position="289"/>
    </location>
</feature>
<dbReference type="EMBL" id="QKYT01000283">
    <property type="protein sequence ID" value="RIA87997.1"/>
    <property type="molecule type" value="Genomic_DNA"/>
</dbReference>
<evidence type="ECO:0000313" key="7">
    <source>
        <dbReference type="EMBL" id="RIA87997.1"/>
    </source>
</evidence>
<evidence type="ECO:0000313" key="8">
    <source>
        <dbReference type="Proteomes" id="UP000265703"/>
    </source>
</evidence>
<name>A0A397SVX6_9GLOM</name>
<keyword evidence="8" id="KW-1185">Reference proteome</keyword>
<dbReference type="InterPro" id="IPR051681">
    <property type="entry name" value="Ser/Thr_Kinases-Pseudokinases"/>
</dbReference>
<evidence type="ECO:0000256" key="4">
    <source>
        <dbReference type="ARBA" id="ARBA00022840"/>
    </source>
</evidence>
<keyword evidence="1" id="KW-0808">Transferase</keyword>
<evidence type="ECO:0000256" key="2">
    <source>
        <dbReference type="ARBA" id="ARBA00022741"/>
    </source>
</evidence>
<keyword evidence="4" id="KW-0067">ATP-binding</keyword>
<feature type="transmembrane region" description="Helical" evidence="5">
    <location>
        <begin position="513"/>
        <end position="536"/>
    </location>
</feature>
<evidence type="ECO:0000256" key="3">
    <source>
        <dbReference type="ARBA" id="ARBA00022777"/>
    </source>
</evidence>
<keyword evidence="2" id="KW-0547">Nucleotide-binding</keyword>
<evidence type="ECO:0000256" key="1">
    <source>
        <dbReference type="ARBA" id="ARBA00022679"/>
    </source>
</evidence>
<gene>
    <name evidence="7" type="ORF">C1645_826996</name>
</gene>
<dbReference type="Pfam" id="PF00069">
    <property type="entry name" value="Pkinase"/>
    <property type="match status" value="1"/>
</dbReference>
<dbReference type="GO" id="GO:0005524">
    <property type="term" value="F:ATP binding"/>
    <property type="evidence" value="ECO:0007669"/>
    <property type="project" value="UniProtKB-KW"/>
</dbReference>
<protein>
    <submittedName>
        <fullName evidence="7">Kinase-like domain-containing protein</fullName>
    </submittedName>
</protein>
<dbReference type="PROSITE" id="PS50011">
    <property type="entry name" value="PROTEIN_KINASE_DOM"/>
    <property type="match status" value="1"/>
</dbReference>
<keyword evidence="5" id="KW-1133">Transmembrane helix</keyword>
<dbReference type="GO" id="GO:0004674">
    <property type="term" value="F:protein serine/threonine kinase activity"/>
    <property type="evidence" value="ECO:0007669"/>
    <property type="project" value="TreeGrafter"/>
</dbReference>
<reference evidence="7 8" key="1">
    <citation type="submission" date="2018-06" db="EMBL/GenBank/DDBJ databases">
        <title>Comparative genomics reveals the genomic features of Rhizophagus irregularis, R. cerebriforme, R. diaphanum and Gigaspora rosea, and their symbiotic lifestyle signature.</title>
        <authorList>
            <person name="Morin E."/>
            <person name="San Clemente H."/>
            <person name="Chen E.C.H."/>
            <person name="De La Providencia I."/>
            <person name="Hainaut M."/>
            <person name="Kuo A."/>
            <person name="Kohler A."/>
            <person name="Murat C."/>
            <person name="Tang N."/>
            <person name="Roy S."/>
            <person name="Loubradou J."/>
            <person name="Henrissat B."/>
            <person name="Grigoriev I.V."/>
            <person name="Corradi N."/>
            <person name="Roux C."/>
            <person name="Martin F.M."/>
        </authorList>
    </citation>
    <scope>NUCLEOTIDE SEQUENCE [LARGE SCALE GENOMIC DNA]</scope>
    <source>
        <strain evidence="7 8">DAOM 227022</strain>
    </source>
</reference>
<proteinExistence type="predicted"/>
<dbReference type="Gene3D" id="1.10.510.10">
    <property type="entry name" value="Transferase(Phosphotransferase) domain 1"/>
    <property type="match status" value="2"/>
</dbReference>
<dbReference type="InterPro" id="IPR011009">
    <property type="entry name" value="Kinase-like_dom_sf"/>
</dbReference>
<keyword evidence="5" id="KW-0472">Membrane</keyword>
<dbReference type="InterPro" id="IPR000719">
    <property type="entry name" value="Prot_kinase_dom"/>
</dbReference>
<dbReference type="PANTHER" id="PTHR44329:SF288">
    <property type="entry name" value="MITOGEN-ACTIVATED PROTEIN KINASE KINASE KINASE 20"/>
    <property type="match status" value="1"/>
</dbReference>
<dbReference type="OrthoDB" id="4062651at2759"/>
<organism evidence="7 8">
    <name type="scientific">Glomus cerebriforme</name>
    <dbReference type="NCBI Taxonomy" id="658196"/>
    <lineage>
        <taxon>Eukaryota</taxon>
        <taxon>Fungi</taxon>
        <taxon>Fungi incertae sedis</taxon>
        <taxon>Mucoromycota</taxon>
        <taxon>Glomeromycotina</taxon>
        <taxon>Glomeromycetes</taxon>
        <taxon>Glomerales</taxon>
        <taxon>Glomeraceae</taxon>
        <taxon>Glomus</taxon>
    </lineage>
</organism>
<comment type="caution">
    <text evidence="7">The sequence shown here is derived from an EMBL/GenBank/DDBJ whole genome shotgun (WGS) entry which is preliminary data.</text>
</comment>
<evidence type="ECO:0000259" key="6">
    <source>
        <dbReference type="PROSITE" id="PS50011"/>
    </source>
</evidence>
<accession>A0A397SVX6</accession>
<dbReference type="PANTHER" id="PTHR44329">
    <property type="entry name" value="SERINE/THREONINE-PROTEIN KINASE TNNI3K-RELATED"/>
    <property type="match status" value="1"/>
</dbReference>
<evidence type="ECO:0000256" key="5">
    <source>
        <dbReference type="SAM" id="Phobius"/>
    </source>
</evidence>
<feature type="transmembrane region" description="Helical" evidence="5">
    <location>
        <begin position="423"/>
        <end position="441"/>
    </location>
</feature>
<dbReference type="Proteomes" id="UP000265703">
    <property type="component" value="Unassembled WGS sequence"/>
</dbReference>
<dbReference type="Gene3D" id="1.10.10.1010">
    <property type="entry name" value="Intein homing endonuclease, domain IV"/>
    <property type="match status" value="1"/>
</dbReference>
<dbReference type="AlphaFoldDB" id="A0A397SVX6"/>
<sequence length="556" mass="65019">MEYGMCEECKQKNIRDFWCNTCNAKRFQQNFKNWTSGNDDVDKFIQQTQLSAKEHYKVLEWIPYDRFYNIEYIAKGGFVKVYKAIWIDGLIEYWDNKNKNWTREFPDMDVALKSLNNSKNVTLEFINEITSHHKILDYNGLSWNSSIIRLYGITQDPSTKNYMMIADGLNNIHANELIHQDLHIGNILHNRIALITDMGLCKPADYNPLENTKKSVYGVLPYIAPEILRGQNYTKAADIYTLKICQGFRPRFDIKVPQLIVHLIKRCLDANQLNRPTAIEIRNILYQWINELKEMEKTELKKQIEEADTINNKSQTCNVTLTSLSYETHSEAIYTSRLLNFNNLPEPKNSDDYYNQYDNIISAEYSENLQIDISQLKINDDDLLVNIEFILVVPAEALLDNDKSSDETIAEVFFYKLFGQSPVTIRIFTALIVLSVISTVVTEIWSGLRVIVVAAETNFFLKYSKKLRTWNAWNDSYNTPVIRHKNNLKNDKNDKELNKKSDRSSKIEYEVSLFFVIRSFILTGLFILIFSFIVHVECPNYNPNCNDEYLREKRIE</sequence>
<keyword evidence="5" id="KW-0812">Transmembrane</keyword>